<dbReference type="GeneID" id="60062719"/>
<evidence type="ECO:0000313" key="2">
    <source>
        <dbReference type="EMBL" id="EOA56354.1"/>
    </source>
</evidence>
<dbReference type="OrthoDB" id="1050111at2"/>
<dbReference type="RefSeq" id="WP_005938604.1">
    <property type="nucleotide sequence ID" value="NZ_KB890408.1"/>
</dbReference>
<feature type="chain" id="PRO_5004678252" evidence="1">
    <location>
        <begin position="22"/>
        <end position="161"/>
    </location>
</feature>
<name>U6RIA1_9BACT</name>
<reference evidence="2 3" key="1">
    <citation type="submission" date="2013-04" db="EMBL/GenBank/DDBJ databases">
        <title>The Genome Sequence of Bacteroides massiliensis DSM 17679.</title>
        <authorList>
            <consortium name="The Broad Institute Genomics Platform"/>
            <person name="Earl A."/>
            <person name="Ward D."/>
            <person name="Feldgarden M."/>
            <person name="Gevers D."/>
            <person name="Martens E."/>
            <person name="Fenner L."/>
            <person name="Roux V."/>
            <person name="Mallet M.N."/>
            <person name="Raoult D."/>
            <person name="Walker B."/>
            <person name="Young S."/>
            <person name="Zeng Q."/>
            <person name="Gargeya S."/>
            <person name="Fitzgerald M."/>
            <person name="Haas B."/>
            <person name="Abouelleil A."/>
            <person name="Allen A.W."/>
            <person name="Alvarado L."/>
            <person name="Arachchi H.M."/>
            <person name="Berlin A.M."/>
            <person name="Chapman S.B."/>
            <person name="Gainer-Dewar J."/>
            <person name="Goldberg J."/>
            <person name="Griggs A."/>
            <person name="Gujja S."/>
            <person name="Hansen M."/>
            <person name="Howarth C."/>
            <person name="Imamovic A."/>
            <person name="Ireland A."/>
            <person name="Larimer J."/>
            <person name="McCowan C."/>
            <person name="Murphy C."/>
            <person name="Pearson M."/>
            <person name="Poon T.W."/>
            <person name="Priest M."/>
            <person name="Roberts A."/>
            <person name="Saif S."/>
            <person name="Shea T."/>
            <person name="Sisk P."/>
            <person name="Sykes S."/>
            <person name="Wortman J."/>
            <person name="Nusbaum C."/>
            <person name="Birren B."/>
        </authorList>
    </citation>
    <scope>NUCLEOTIDE SEQUENCE [LARGE SCALE GENOMIC DNA]</scope>
    <source>
        <strain evidence="3">B84634 / Timone 84634 / DSM 17679 / JCM 13223</strain>
    </source>
</reference>
<dbReference type="AlphaFoldDB" id="U6RIA1"/>
<dbReference type="STRING" id="1121098.HMPREF1534_01272"/>
<dbReference type="eggNOG" id="ENOG5030PDX">
    <property type="taxonomic scope" value="Bacteria"/>
</dbReference>
<keyword evidence="3" id="KW-1185">Reference proteome</keyword>
<evidence type="ECO:0000256" key="1">
    <source>
        <dbReference type="SAM" id="SignalP"/>
    </source>
</evidence>
<organism evidence="2 3">
    <name type="scientific">Phocaeicola massiliensis B84634 = Timone 84634 = DSM 17679 = JCM 13223</name>
    <dbReference type="NCBI Taxonomy" id="1121098"/>
    <lineage>
        <taxon>Bacteria</taxon>
        <taxon>Pseudomonadati</taxon>
        <taxon>Bacteroidota</taxon>
        <taxon>Bacteroidia</taxon>
        <taxon>Bacteroidales</taxon>
        <taxon>Bacteroidaceae</taxon>
        <taxon>Phocaeicola</taxon>
    </lineage>
</organism>
<keyword evidence="1" id="KW-0732">Signal</keyword>
<dbReference type="HOGENOM" id="CLU_117442_0_0_10"/>
<protein>
    <submittedName>
        <fullName evidence="2">Uncharacterized protein</fullName>
    </submittedName>
</protein>
<feature type="signal peptide" evidence="1">
    <location>
        <begin position="1"/>
        <end position="21"/>
    </location>
</feature>
<proteinExistence type="predicted"/>
<dbReference type="Gene3D" id="3.10.450.360">
    <property type="match status" value="1"/>
</dbReference>
<dbReference type="SUPFAM" id="SSF160574">
    <property type="entry name" value="BT0923-like"/>
    <property type="match status" value="1"/>
</dbReference>
<dbReference type="Proteomes" id="UP000017831">
    <property type="component" value="Unassembled WGS sequence"/>
</dbReference>
<evidence type="ECO:0000313" key="3">
    <source>
        <dbReference type="Proteomes" id="UP000017831"/>
    </source>
</evidence>
<gene>
    <name evidence="2" type="ORF">HMPREF1534_01272</name>
</gene>
<dbReference type="EMBL" id="AQHY01000013">
    <property type="protein sequence ID" value="EOA56354.1"/>
    <property type="molecule type" value="Genomic_DNA"/>
</dbReference>
<accession>U6RIA1</accession>
<dbReference type="PATRIC" id="fig|1121098.3.peg.1294"/>
<sequence>MIKTKYYILIITCLWLQAGLAATPSAFYSALKKIYPLAADVEWSQQGNYHTADFIQNGFDTKVWMNINAQWVMTNTDLQTADQLPPGAYNAFTFSSFSQWTVQNVFFIEFPKRPAVYVVQVNMDNSDAIYQLFLTPGGRMLQTKDASYNNTAISPSVFDFM</sequence>
<comment type="caution">
    <text evidence="2">The sequence shown here is derived from an EMBL/GenBank/DDBJ whole genome shotgun (WGS) entry which is preliminary data.</text>
</comment>